<dbReference type="AlphaFoldDB" id="A0A1B2DDR1"/>
<dbReference type="RefSeq" id="WP_099517209.1">
    <property type="nucleotide sequence ID" value="NZ_CP016808.1"/>
</dbReference>
<dbReference type="Gene3D" id="3.30.70.100">
    <property type="match status" value="1"/>
</dbReference>
<protein>
    <submittedName>
        <fullName evidence="3">Stress responsive protein</fullName>
    </submittedName>
</protein>
<proteinExistence type="predicted"/>
<dbReference type="InterPro" id="IPR013097">
    <property type="entry name" value="Dabb"/>
</dbReference>
<dbReference type="PANTHER" id="PTHR33178:SF10">
    <property type="entry name" value="STRESS-RESPONSE A_B BARREL DOMAIN-CONTAINING PROTEIN"/>
    <property type="match status" value="1"/>
</dbReference>
<sequence length="105" mass="12420">MSGVWIQHSVIFSLKHAEGSDEEQRFLEDGRTILSSIPAVRDFEVYLQVSPKNDYRFGFSMVFESNEDYEAYNAHPMHVKFVEERWVTEVEKFLEIDYQKHVTVV</sequence>
<dbReference type="PANTHER" id="PTHR33178">
    <property type="match status" value="1"/>
</dbReference>
<name>A0A1B2DDR1_9BACL</name>
<evidence type="ECO:0000313" key="3">
    <source>
        <dbReference type="EMBL" id="ANY65836.1"/>
    </source>
</evidence>
<evidence type="ECO:0000259" key="2">
    <source>
        <dbReference type="PROSITE" id="PS51502"/>
    </source>
</evidence>
<dbReference type="Pfam" id="PF07876">
    <property type="entry name" value="Dabb"/>
    <property type="match status" value="1"/>
</dbReference>
<evidence type="ECO:0000256" key="1">
    <source>
        <dbReference type="ARBA" id="ARBA00011738"/>
    </source>
</evidence>
<dbReference type="InterPro" id="IPR011008">
    <property type="entry name" value="Dimeric_a/b-barrel"/>
</dbReference>
<dbReference type="EMBL" id="CP016808">
    <property type="protein sequence ID" value="ANY65836.1"/>
    <property type="molecule type" value="Genomic_DNA"/>
</dbReference>
<organism evidence="3">
    <name type="scientific">Paenibacillus sp. BIHB 4019</name>
    <dbReference type="NCBI Taxonomy" id="1870819"/>
    <lineage>
        <taxon>Bacteria</taxon>
        <taxon>Bacillati</taxon>
        <taxon>Bacillota</taxon>
        <taxon>Bacilli</taxon>
        <taxon>Bacillales</taxon>
        <taxon>Paenibacillaceae</taxon>
        <taxon>Paenibacillus</taxon>
    </lineage>
</organism>
<dbReference type="SMART" id="SM00886">
    <property type="entry name" value="Dabb"/>
    <property type="match status" value="1"/>
</dbReference>
<reference evidence="3" key="1">
    <citation type="submission" date="2016-08" db="EMBL/GenBank/DDBJ databases">
        <title>Complete Genome Seqeunce of Paenibacillus sp. BIHB 4019 from tea rhizoplane.</title>
        <authorList>
            <person name="Thakur R."/>
            <person name="Swarnkar M.K."/>
            <person name="Gulati A."/>
        </authorList>
    </citation>
    <scope>NUCLEOTIDE SEQUENCE [LARGE SCALE GENOMIC DNA]</scope>
    <source>
        <strain evidence="3">BIHB4019</strain>
    </source>
</reference>
<accession>A0A1B2DDR1</accession>
<dbReference type="SUPFAM" id="SSF54909">
    <property type="entry name" value="Dimeric alpha+beta barrel"/>
    <property type="match status" value="1"/>
</dbReference>
<dbReference type="PROSITE" id="PS51502">
    <property type="entry name" value="S_R_A_B_BARREL"/>
    <property type="match status" value="1"/>
</dbReference>
<feature type="domain" description="Stress-response A/B barrel" evidence="2">
    <location>
        <begin position="6"/>
        <end position="98"/>
    </location>
</feature>
<gene>
    <name evidence="3" type="ORF">BBD42_04660</name>
</gene>
<dbReference type="InterPro" id="IPR044662">
    <property type="entry name" value="HS1/DABB1-like"/>
</dbReference>
<comment type="subunit">
    <text evidence="1">Homodimer.</text>
</comment>